<dbReference type="PATRIC" id="fig|941280.3.peg.63"/>
<sequence>MVNIGRRSAARYLCYTFLIFVIADPSFSPSRLASG</sequence>
<accession>A0A192C6V4</accession>
<evidence type="ECO:0000256" key="1">
    <source>
        <dbReference type="SAM" id="Phobius"/>
    </source>
</evidence>
<keyword evidence="1" id="KW-1133">Transmembrane helix</keyword>
<keyword evidence="1" id="KW-0812">Transmembrane</keyword>
<name>A0A192C6V4_ECO25</name>
<dbReference type="Proteomes" id="UP000183316">
    <property type="component" value="Chromosome"/>
</dbReference>
<organism evidence="2 3">
    <name type="scientific">Escherichia coli O25b:H4</name>
    <dbReference type="NCBI Taxonomy" id="941280"/>
    <lineage>
        <taxon>Bacteria</taxon>
        <taxon>Pseudomonadati</taxon>
        <taxon>Pseudomonadota</taxon>
        <taxon>Gammaproteobacteria</taxon>
        <taxon>Enterobacterales</taxon>
        <taxon>Enterobacteriaceae</taxon>
        <taxon>Escherichia</taxon>
    </lineage>
</organism>
<keyword evidence="1" id="KW-0472">Membrane</keyword>
<feature type="transmembrane region" description="Helical" evidence="1">
    <location>
        <begin position="12"/>
        <end position="28"/>
    </location>
</feature>
<gene>
    <name evidence="2" type="ORF">WLH_00063</name>
</gene>
<proteinExistence type="predicted"/>
<dbReference type="EMBL" id="CP015085">
    <property type="protein sequence ID" value="ANK01324.1"/>
    <property type="molecule type" value="Genomic_DNA"/>
</dbReference>
<protein>
    <submittedName>
        <fullName evidence="2">Uncharacterized protein</fullName>
    </submittedName>
</protein>
<dbReference type="AlphaFoldDB" id="A0A192C6V4"/>
<evidence type="ECO:0000313" key="2">
    <source>
        <dbReference type="EMBL" id="ANK01324.1"/>
    </source>
</evidence>
<evidence type="ECO:0000313" key="3">
    <source>
        <dbReference type="Proteomes" id="UP000183316"/>
    </source>
</evidence>
<reference evidence="2 3" key="1">
    <citation type="submission" date="2016-03" db="EMBL/GenBank/DDBJ databases">
        <title>Genome Sequence and Comparative Pathogenic Determinants of Uropathogenic Escherichia coli O25b:H4, a Clinical Isolate from Saudi Arabia.</title>
        <authorList>
            <person name="Alyamani E.A.J."/>
            <person name="Khiyami M.A."/>
            <person name="Booq R.Y."/>
            <person name="Bahwerth F.S."/>
            <person name="Vaisvil B."/>
            <person name="Schmitt D.P."/>
            <person name="Kapatral V."/>
        </authorList>
    </citation>
    <scope>NUCLEOTIDE SEQUENCE [LARGE SCALE GENOMIC DNA]</scope>
    <source>
        <strain evidence="2 3">O25b:H4</strain>
    </source>
</reference>